<dbReference type="GO" id="GO:0004519">
    <property type="term" value="F:endonuclease activity"/>
    <property type="evidence" value="ECO:0007669"/>
    <property type="project" value="InterPro"/>
</dbReference>
<dbReference type="InterPro" id="IPR011856">
    <property type="entry name" value="tRNA_endonuc-like_dom_sf"/>
</dbReference>
<reference evidence="4" key="1">
    <citation type="journal article" date="2015" name="Nature">
        <title>Complex archaea that bridge the gap between prokaryotes and eukaryotes.</title>
        <authorList>
            <person name="Spang A."/>
            <person name="Saw J.H."/>
            <person name="Jorgensen S.L."/>
            <person name="Zaremba-Niedzwiedzka K."/>
            <person name="Martijn J."/>
            <person name="Lind A.E."/>
            <person name="van Eijk R."/>
            <person name="Schleper C."/>
            <person name="Guy L."/>
            <person name="Ettema T.J."/>
        </authorList>
    </citation>
    <scope>NUCLEOTIDE SEQUENCE</scope>
</reference>
<keyword evidence="1" id="KW-0238">DNA-binding</keyword>
<accession>A0A0F9LW70</accession>
<gene>
    <name evidence="4" type="ORF">LCGC14_1165720</name>
</gene>
<evidence type="ECO:0000256" key="1">
    <source>
        <dbReference type="ARBA" id="ARBA00023125"/>
    </source>
</evidence>
<dbReference type="CDD" id="cd22341">
    <property type="entry name" value="NucS-like"/>
    <property type="match status" value="1"/>
</dbReference>
<dbReference type="GO" id="GO:0003677">
    <property type="term" value="F:DNA binding"/>
    <property type="evidence" value="ECO:0007669"/>
    <property type="project" value="UniProtKB-KW"/>
</dbReference>
<evidence type="ECO:0008006" key="5">
    <source>
        <dbReference type="Google" id="ProtNLM"/>
    </source>
</evidence>
<proteinExistence type="predicted"/>
<feature type="domain" description="DUF7669" evidence="3">
    <location>
        <begin position="7"/>
        <end position="83"/>
    </location>
</feature>
<evidence type="ECO:0000259" key="3">
    <source>
        <dbReference type="Pfam" id="PF24706"/>
    </source>
</evidence>
<comment type="caution">
    <text evidence="4">The sequence shown here is derived from an EMBL/GenBank/DDBJ whole genome shotgun (WGS) entry which is preliminary data.</text>
</comment>
<dbReference type="PANTHER" id="PTHR38814">
    <property type="entry name" value="ENDONUCLEASE NUCS"/>
    <property type="match status" value="1"/>
</dbReference>
<dbReference type="Pfam" id="PF01939">
    <property type="entry name" value="NucS_C"/>
    <property type="match status" value="1"/>
</dbReference>
<evidence type="ECO:0000313" key="4">
    <source>
        <dbReference type="EMBL" id="KKM97663.1"/>
    </source>
</evidence>
<name>A0A0F9LW70_9ZZZZ</name>
<dbReference type="InterPro" id="IPR056086">
    <property type="entry name" value="DUF7669"/>
</dbReference>
<dbReference type="InterPro" id="IPR002793">
    <property type="entry name" value="Endonuclease_NucS"/>
</dbReference>
<dbReference type="Gene3D" id="3.40.1350.10">
    <property type="match status" value="1"/>
</dbReference>
<feature type="domain" description="Endonuclease NucS C-terminal" evidence="2">
    <location>
        <begin position="133"/>
        <end position="233"/>
    </location>
</feature>
<dbReference type="InterPro" id="IPR048301">
    <property type="entry name" value="NucS_C"/>
</dbReference>
<dbReference type="Pfam" id="PF24706">
    <property type="entry name" value="DUF7669"/>
    <property type="match status" value="1"/>
</dbReference>
<dbReference type="EMBL" id="LAZR01005720">
    <property type="protein sequence ID" value="KKM97663.1"/>
    <property type="molecule type" value="Genomic_DNA"/>
</dbReference>
<evidence type="ECO:0000259" key="2">
    <source>
        <dbReference type="Pfam" id="PF01939"/>
    </source>
</evidence>
<protein>
    <recommendedName>
        <fullName evidence="5">Endonuclease NucS</fullName>
    </recommendedName>
</protein>
<sequence length="262" mass="30133">MSIEKPTVWQMLKETIEQLGGKASYTEIKNYIWTKYGDVNENTINSQIVACTVNQPSRIHYQENSKPRVSNSKYDFLFSIKRGYVVSYDVDKHGEWEIKEDEFGKLKVVQAELDELDEAEFDEKREEMMFPLENHLRDFIAKNIETIKVNGKALKLYIDDTGRNGVEYPTKVGNIDILAIDNEGAFIVFELKVSRGSDSAIGQILRYMGWIKSNLALDNKVKGVIVAKNIIEKLRYAASITPDITLFEYQLDFLLDEVNLKI</sequence>
<dbReference type="AlphaFoldDB" id="A0A0F9LW70"/>
<dbReference type="PANTHER" id="PTHR38814:SF1">
    <property type="entry name" value="ENDONUCLEASE NUCS"/>
    <property type="match status" value="1"/>
</dbReference>
<organism evidence="4">
    <name type="scientific">marine sediment metagenome</name>
    <dbReference type="NCBI Taxonomy" id="412755"/>
    <lineage>
        <taxon>unclassified sequences</taxon>
        <taxon>metagenomes</taxon>
        <taxon>ecological metagenomes</taxon>
    </lineage>
</organism>